<gene>
    <name evidence="1" type="ORF">HPB49_004387</name>
</gene>
<evidence type="ECO:0000313" key="1">
    <source>
        <dbReference type="EMBL" id="KAH7958731.1"/>
    </source>
</evidence>
<evidence type="ECO:0000313" key="2">
    <source>
        <dbReference type="Proteomes" id="UP000821865"/>
    </source>
</evidence>
<comment type="caution">
    <text evidence="1">The sequence shown here is derived from an EMBL/GenBank/DDBJ whole genome shotgun (WGS) entry which is preliminary data.</text>
</comment>
<keyword evidence="2" id="KW-1185">Reference proteome</keyword>
<proteinExistence type="predicted"/>
<accession>A0ACB8D2Z3</accession>
<name>A0ACB8D2Z3_DERSI</name>
<reference evidence="1" key="1">
    <citation type="submission" date="2020-05" db="EMBL/GenBank/DDBJ databases">
        <title>Large-scale comparative analyses of tick genomes elucidate their genetic diversity and vector capacities.</title>
        <authorList>
            <person name="Jia N."/>
            <person name="Wang J."/>
            <person name="Shi W."/>
            <person name="Du L."/>
            <person name="Sun Y."/>
            <person name="Zhan W."/>
            <person name="Jiang J."/>
            <person name="Wang Q."/>
            <person name="Zhang B."/>
            <person name="Ji P."/>
            <person name="Sakyi L.B."/>
            <person name="Cui X."/>
            <person name="Yuan T."/>
            <person name="Jiang B."/>
            <person name="Yang W."/>
            <person name="Lam T.T.-Y."/>
            <person name="Chang Q."/>
            <person name="Ding S."/>
            <person name="Wang X."/>
            <person name="Zhu J."/>
            <person name="Ruan X."/>
            <person name="Zhao L."/>
            <person name="Wei J."/>
            <person name="Que T."/>
            <person name="Du C."/>
            <person name="Cheng J."/>
            <person name="Dai P."/>
            <person name="Han X."/>
            <person name="Huang E."/>
            <person name="Gao Y."/>
            <person name="Liu J."/>
            <person name="Shao H."/>
            <person name="Ye R."/>
            <person name="Li L."/>
            <person name="Wei W."/>
            <person name="Wang X."/>
            <person name="Wang C."/>
            <person name="Yang T."/>
            <person name="Huo Q."/>
            <person name="Li W."/>
            <person name="Guo W."/>
            <person name="Chen H."/>
            <person name="Zhou L."/>
            <person name="Ni X."/>
            <person name="Tian J."/>
            <person name="Zhou Y."/>
            <person name="Sheng Y."/>
            <person name="Liu T."/>
            <person name="Pan Y."/>
            <person name="Xia L."/>
            <person name="Li J."/>
            <person name="Zhao F."/>
            <person name="Cao W."/>
        </authorList>
    </citation>
    <scope>NUCLEOTIDE SEQUENCE</scope>
    <source>
        <strain evidence="1">Dsil-2018</strain>
    </source>
</reference>
<dbReference type="Proteomes" id="UP000821865">
    <property type="component" value="Chromosome 3"/>
</dbReference>
<protein>
    <submittedName>
        <fullName evidence="1">Uncharacterized protein</fullName>
    </submittedName>
</protein>
<sequence>MIPSQSIARLAVRLSLATSANASFAHVYLTVVMRSSQFLLIFKKARDGELSTDGGLSALARLTSIDVEKAGVGGAKDFFEAKAMELNRGNRFEEEIKQEQLERKIEEEERKKRQAAFMEKANFFKNAAAT</sequence>
<dbReference type="EMBL" id="CM023472">
    <property type="protein sequence ID" value="KAH7958731.1"/>
    <property type="molecule type" value="Genomic_DNA"/>
</dbReference>
<organism evidence="1 2">
    <name type="scientific">Dermacentor silvarum</name>
    <name type="common">Tick</name>
    <dbReference type="NCBI Taxonomy" id="543639"/>
    <lineage>
        <taxon>Eukaryota</taxon>
        <taxon>Metazoa</taxon>
        <taxon>Ecdysozoa</taxon>
        <taxon>Arthropoda</taxon>
        <taxon>Chelicerata</taxon>
        <taxon>Arachnida</taxon>
        <taxon>Acari</taxon>
        <taxon>Parasitiformes</taxon>
        <taxon>Ixodida</taxon>
        <taxon>Ixodoidea</taxon>
        <taxon>Ixodidae</taxon>
        <taxon>Rhipicephalinae</taxon>
        <taxon>Dermacentor</taxon>
    </lineage>
</organism>